<dbReference type="EMBL" id="JAVDVX010000003">
    <property type="protein sequence ID" value="MDR7089875.1"/>
    <property type="molecule type" value="Genomic_DNA"/>
</dbReference>
<reference evidence="2 3" key="1">
    <citation type="submission" date="2023-07" db="EMBL/GenBank/DDBJ databases">
        <title>Sorghum-associated microbial communities from plants grown in Nebraska, USA.</title>
        <authorList>
            <person name="Schachtman D."/>
        </authorList>
    </citation>
    <scope>NUCLEOTIDE SEQUENCE [LARGE SCALE GENOMIC DNA]</scope>
    <source>
        <strain evidence="2 3">BE190</strain>
    </source>
</reference>
<proteinExistence type="predicted"/>
<evidence type="ECO:0000313" key="2">
    <source>
        <dbReference type="EMBL" id="MDR7089875.1"/>
    </source>
</evidence>
<feature type="region of interest" description="Disordered" evidence="1">
    <location>
        <begin position="1"/>
        <end position="36"/>
    </location>
</feature>
<evidence type="ECO:0000313" key="3">
    <source>
        <dbReference type="Proteomes" id="UP001253595"/>
    </source>
</evidence>
<dbReference type="Proteomes" id="UP001253595">
    <property type="component" value="Unassembled WGS sequence"/>
</dbReference>
<keyword evidence="3" id="KW-1185">Reference proteome</keyword>
<comment type="caution">
    <text evidence="2">The sequence shown here is derived from an EMBL/GenBank/DDBJ whole genome shotgun (WGS) entry which is preliminary data.</text>
</comment>
<gene>
    <name evidence="2" type="ORF">J2X05_001897</name>
</gene>
<dbReference type="RefSeq" id="WP_310071680.1">
    <property type="nucleotide sequence ID" value="NZ_JAVDVX010000003.1"/>
</dbReference>
<protein>
    <submittedName>
        <fullName evidence="2">Uncharacterized protein</fullName>
    </submittedName>
</protein>
<feature type="region of interest" description="Disordered" evidence="1">
    <location>
        <begin position="309"/>
        <end position="338"/>
    </location>
</feature>
<name>A0ABU1UXI5_9GAMM</name>
<feature type="compositionally biased region" description="Acidic residues" evidence="1">
    <location>
        <begin position="316"/>
        <end position="338"/>
    </location>
</feature>
<evidence type="ECO:0000256" key="1">
    <source>
        <dbReference type="SAM" id="MobiDB-lite"/>
    </source>
</evidence>
<organism evidence="2 3">
    <name type="scientific">Cellvibrio fibrivorans</name>
    <dbReference type="NCBI Taxonomy" id="126350"/>
    <lineage>
        <taxon>Bacteria</taxon>
        <taxon>Pseudomonadati</taxon>
        <taxon>Pseudomonadota</taxon>
        <taxon>Gammaproteobacteria</taxon>
        <taxon>Cellvibrionales</taxon>
        <taxon>Cellvibrionaceae</taxon>
        <taxon>Cellvibrio</taxon>
    </lineage>
</organism>
<accession>A0ABU1UXI5</accession>
<feature type="compositionally biased region" description="Low complexity" evidence="1">
    <location>
        <begin position="10"/>
        <end position="23"/>
    </location>
</feature>
<feature type="region of interest" description="Disordered" evidence="1">
    <location>
        <begin position="68"/>
        <end position="89"/>
    </location>
</feature>
<sequence length="338" mass="36972">MGYSNADRTPVQNVQNQQGPQAGITQFDDKRTSSTAQLQLQGMMSSSPLKVTQRKVQASIRSSIIAQKQSIPGASAREPNREHVNPLQSASDTIQMLVSPSATYVPGPNELNEIANLDGQIAAAEVTAQNRIANPPMGYVHTPTQAAYMANPTAAMWGYCVEEQLNQLAPGLGWATQYPLANSRPDYQKAVGGQQVFVDLTSAAQAGPAGGHITAKLDISAPNGIAPANWKAADITHNSLNPLNGMPAAPNYNGAVTQPHMQYFQRYHNFCQNPHANWDPYMENLFQYYGNISQARFTQVFNQNDRDLFVQRAQEEPDDSSSEDYSSDEYSSDVDMED</sequence>